<reference evidence="8" key="1">
    <citation type="journal article" date="2023" name="GigaByte">
        <title>Genome assembly of the bearded iris, Iris pallida Lam.</title>
        <authorList>
            <person name="Bruccoleri R.E."/>
            <person name="Oakeley E.J."/>
            <person name="Faust A.M.E."/>
            <person name="Altorfer M."/>
            <person name="Dessus-Babus S."/>
            <person name="Burckhardt D."/>
            <person name="Oertli M."/>
            <person name="Naumann U."/>
            <person name="Petersen F."/>
            <person name="Wong J."/>
        </authorList>
    </citation>
    <scope>NUCLEOTIDE SEQUENCE</scope>
    <source>
        <strain evidence="8">GSM-AAB239-AS_SAM_17_03QT</strain>
    </source>
</reference>
<dbReference type="PROSITE" id="PS50011">
    <property type="entry name" value="PROTEIN_KINASE_DOM"/>
    <property type="match status" value="1"/>
</dbReference>
<dbReference type="InterPro" id="IPR000719">
    <property type="entry name" value="Prot_kinase_dom"/>
</dbReference>
<feature type="signal peptide" evidence="6">
    <location>
        <begin position="1"/>
        <end position="23"/>
    </location>
</feature>
<dbReference type="AlphaFoldDB" id="A0AAX6GNL0"/>
<gene>
    <name evidence="8" type="ORF">M6B38_353640</name>
</gene>
<evidence type="ECO:0000259" key="7">
    <source>
        <dbReference type="PROSITE" id="PS50011"/>
    </source>
</evidence>
<comment type="caution">
    <text evidence="8">The sequence shown here is derived from an EMBL/GenBank/DDBJ whole genome shotgun (WGS) entry which is preliminary data.</text>
</comment>
<dbReference type="InterPro" id="IPR001245">
    <property type="entry name" value="Ser-Thr/Tyr_kinase_cat_dom"/>
</dbReference>
<dbReference type="SUPFAM" id="SSF56112">
    <property type="entry name" value="Protein kinase-like (PK-like)"/>
    <property type="match status" value="1"/>
</dbReference>
<feature type="chain" id="PRO_5043814104" evidence="6">
    <location>
        <begin position="24"/>
        <end position="637"/>
    </location>
</feature>
<keyword evidence="8" id="KW-0808">Transferase</keyword>
<dbReference type="InterPro" id="IPR011009">
    <property type="entry name" value="Kinase-like_dom_sf"/>
</dbReference>
<evidence type="ECO:0000256" key="5">
    <source>
        <dbReference type="SAM" id="Phobius"/>
    </source>
</evidence>
<keyword evidence="8" id="KW-0675">Receptor</keyword>
<keyword evidence="2 6" id="KW-0732">Signal</keyword>
<dbReference type="EMBL" id="JANAVB010017599">
    <property type="protein sequence ID" value="KAJ6830300.1"/>
    <property type="molecule type" value="Genomic_DNA"/>
</dbReference>
<dbReference type="SMART" id="SM00219">
    <property type="entry name" value="TyrKc"/>
    <property type="match status" value="1"/>
</dbReference>
<dbReference type="GO" id="GO:0004713">
    <property type="term" value="F:protein tyrosine kinase activity"/>
    <property type="evidence" value="ECO:0007669"/>
    <property type="project" value="InterPro"/>
</dbReference>
<dbReference type="Gene3D" id="3.30.200.20">
    <property type="entry name" value="Phosphorylase Kinase, domain 1"/>
    <property type="match status" value="1"/>
</dbReference>
<evidence type="ECO:0000256" key="1">
    <source>
        <dbReference type="ARBA" id="ARBA00004167"/>
    </source>
</evidence>
<evidence type="ECO:0000256" key="2">
    <source>
        <dbReference type="ARBA" id="ARBA00022729"/>
    </source>
</evidence>
<keyword evidence="8" id="KW-0418">Kinase</keyword>
<dbReference type="PANTHER" id="PTHR46008:SF20">
    <property type="entry name" value="PROTEIN KINASE DOMAIN-CONTAINING PROTEIN"/>
    <property type="match status" value="1"/>
</dbReference>
<keyword evidence="4" id="KW-0067">ATP-binding</keyword>
<dbReference type="GO" id="GO:0016020">
    <property type="term" value="C:membrane"/>
    <property type="evidence" value="ECO:0007669"/>
    <property type="project" value="UniProtKB-SubCell"/>
</dbReference>
<dbReference type="GO" id="GO:0005524">
    <property type="term" value="F:ATP binding"/>
    <property type="evidence" value="ECO:0007669"/>
    <property type="project" value="UniProtKB-KW"/>
</dbReference>
<sequence length="637" mass="70239">MATTSLSFLFMFLLISFSTATVSQPIQPDQVLFPNRCAERCGSLELPFPFHLNSSCGPPVPSFRLSCRNSSLLYLSLGPTDLRIISFLQASGSLLLDYSPNSSSSSSAACDLRWYSSVVNHVFDRSRFFAVTARNVLRLYDCEDSSICGNAGGCDPGVFRGRCEGDRGGCCYSLADGSAWKDGDGFEVFSEFGCRGFSSWIAPGSAARSGVQQRGIEMEWAVPKGYGNKTECAEGAVEVKATTVKDGVRCACGAGFLGDGFADGAGCFKSCDGGQSRAYKGDCCKGRLCKKKAVLFAGLLICLLCIAVVACYFLLRRPNKAIKWDPDSACLPKIFARACRTRVFTYQELNKATKGFVQDRTTIDLTDGTIHPGVLNDGSRVAVQRVRCETQRNLRQVLKRTEQLSQISHKNIARIIGWCMSSSYTLLIVHEFFPHGTLRELLQACRGNGSLNWYRRVNIATEIASALTHLHSELSPTIEQYGLKSNDIFILADYSIKIASFRIINSGYVGDSHDSNVVYNFSLILLELILGSEHSNAHELVRDKIEHKRFNEIVDPRLKFEEEFLTHCEQIERLAAFALHCLSRRGLSMVEVAKEFIHIVNDSPKCTSLSEPVLEVTFSSSSLLQMISVSPDTLHVP</sequence>
<dbReference type="Proteomes" id="UP001140949">
    <property type="component" value="Unassembled WGS sequence"/>
</dbReference>
<dbReference type="PANTHER" id="PTHR46008">
    <property type="entry name" value="LEAF RUST 10 DISEASE-RESISTANCE LOCUS RECEPTOR-LIKE PROTEIN KINASE-LIKE 1.4"/>
    <property type="match status" value="1"/>
</dbReference>
<comment type="subcellular location">
    <subcellularLocation>
        <location evidence="1">Membrane</location>
        <topology evidence="1">Single-pass membrane protein</topology>
    </subcellularLocation>
</comment>
<evidence type="ECO:0000256" key="4">
    <source>
        <dbReference type="ARBA" id="ARBA00022840"/>
    </source>
</evidence>
<organism evidence="8 9">
    <name type="scientific">Iris pallida</name>
    <name type="common">Sweet iris</name>
    <dbReference type="NCBI Taxonomy" id="29817"/>
    <lineage>
        <taxon>Eukaryota</taxon>
        <taxon>Viridiplantae</taxon>
        <taxon>Streptophyta</taxon>
        <taxon>Embryophyta</taxon>
        <taxon>Tracheophyta</taxon>
        <taxon>Spermatophyta</taxon>
        <taxon>Magnoliopsida</taxon>
        <taxon>Liliopsida</taxon>
        <taxon>Asparagales</taxon>
        <taxon>Iridaceae</taxon>
        <taxon>Iridoideae</taxon>
        <taxon>Irideae</taxon>
        <taxon>Iris</taxon>
    </lineage>
</organism>
<evidence type="ECO:0000256" key="6">
    <source>
        <dbReference type="SAM" id="SignalP"/>
    </source>
</evidence>
<feature type="transmembrane region" description="Helical" evidence="5">
    <location>
        <begin position="293"/>
        <end position="315"/>
    </location>
</feature>
<accession>A0AAX6GNL0</accession>
<dbReference type="InterPro" id="IPR025287">
    <property type="entry name" value="WAK_GUB"/>
</dbReference>
<protein>
    <submittedName>
        <fullName evidence="8">Inactive receptor-like protein kinase</fullName>
    </submittedName>
</protein>
<keyword evidence="5" id="KW-1133">Transmembrane helix</keyword>
<dbReference type="GO" id="GO:0030247">
    <property type="term" value="F:polysaccharide binding"/>
    <property type="evidence" value="ECO:0007669"/>
    <property type="project" value="InterPro"/>
</dbReference>
<reference evidence="8" key="2">
    <citation type="submission" date="2023-04" db="EMBL/GenBank/DDBJ databases">
        <authorList>
            <person name="Bruccoleri R.E."/>
            <person name="Oakeley E.J."/>
            <person name="Faust A.-M."/>
            <person name="Dessus-Babus S."/>
            <person name="Altorfer M."/>
            <person name="Burckhardt D."/>
            <person name="Oertli M."/>
            <person name="Naumann U."/>
            <person name="Petersen F."/>
            <person name="Wong J."/>
        </authorList>
    </citation>
    <scope>NUCLEOTIDE SEQUENCE</scope>
    <source>
        <strain evidence="8">GSM-AAB239-AS_SAM_17_03QT</strain>
        <tissue evidence="8">Leaf</tissue>
    </source>
</reference>
<keyword evidence="9" id="KW-1185">Reference proteome</keyword>
<keyword evidence="5" id="KW-0812">Transmembrane</keyword>
<keyword evidence="3" id="KW-0547">Nucleotide-binding</keyword>
<dbReference type="Pfam" id="PF13947">
    <property type="entry name" value="GUB_WAK_bind"/>
    <property type="match status" value="1"/>
</dbReference>
<dbReference type="Pfam" id="PF07714">
    <property type="entry name" value="PK_Tyr_Ser-Thr"/>
    <property type="match status" value="1"/>
</dbReference>
<evidence type="ECO:0000313" key="8">
    <source>
        <dbReference type="EMBL" id="KAJ6830300.1"/>
    </source>
</evidence>
<dbReference type="InterPro" id="IPR020635">
    <property type="entry name" value="Tyr_kinase_cat_dom"/>
</dbReference>
<dbReference type="Gene3D" id="1.10.510.10">
    <property type="entry name" value="Transferase(Phosphotransferase) domain 1"/>
    <property type="match status" value="1"/>
</dbReference>
<name>A0AAX6GNL0_IRIPA</name>
<evidence type="ECO:0000313" key="9">
    <source>
        <dbReference type="Proteomes" id="UP001140949"/>
    </source>
</evidence>
<evidence type="ECO:0000256" key="3">
    <source>
        <dbReference type="ARBA" id="ARBA00022741"/>
    </source>
</evidence>
<keyword evidence="5" id="KW-0472">Membrane</keyword>
<feature type="domain" description="Protein kinase" evidence="7">
    <location>
        <begin position="343"/>
        <end position="637"/>
    </location>
</feature>
<proteinExistence type="predicted"/>